<protein>
    <submittedName>
        <fullName evidence="1">Uncharacterized protein</fullName>
    </submittedName>
</protein>
<dbReference type="EMBL" id="CM056741">
    <property type="protein sequence ID" value="KAJ8684781.1"/>
    <property type="molecule type" value="Genomic_DNA"/>
</dbReference>
<name>A0ACC2PP32_9HYME</name>
<keyword evidence="2" id="KW-1185">Reference proteome</keyword>
<proteinExistence type="predicted"/>
<accession>A0ACC2PP32</accession>
<reference evidence="1" key="1">
    <citation type="submission" date="2023-04" db="EMBL/GenBank/DDBJ databases">
        <title>A chromosome-level genome assembly of the parasitoid wasp Eretmocerus hayati.</title>
        <authorList>
            <person name="Zhong Y."/>
            <person name="Liu S."/>
            <person name="Liu Y."/>
        </authorList>
    </citation>
    <scope>NUCLEOTIDE SEQUENCE</scope>
    <source>
        <strain evidence="1">ZJU_SS_LIU_2023</strain>
    </source>
</reference>
<dbReference type="Proteomes" id="UP001239111">
    <property type="component" value="Chromosome 1"/>
</dbReference>
<comment type="caution">
    <text evidence="1">The sequence shown here is derived from an EMBL/GenBank/DDBJ whole genome shotgun (WGS) entry which is preliminary data.</text>
</comment>
<gene>
    <name evidence="1" type="ORF">QAD02_020574</name>
</gene>
<organism evidence="1 2">
    <name type="scientific">Eretmocerus hayati</name>
    <dbReference type="NCBI Taxonomy" id="131215"/>
    <lineage>
        <taxon>Eukaryota</taxon>
        <taxon>Metazoa</taxon>
        <taxon>Ecdysozoa</taxon>
        <taxon>Arthropoda</taxon>
        <taxon>Hexapoda</taxon>
        <taxon>Insecta</taxon>
        <taxon>Pterygota</taxon>
        <taxon>Neoptera</taxon>
        <taxon>Endopterygota</taxon>
        <taxon>Hymenoptera</taxon>
        <taxon>Apocrita</taxon>
        <taxon>Proctotrupomorpha</taxon>
        <taxon>Chalcidoidea</taxon>
        <taxon>Aphelinidae</taxon>
        <taxon>Aphelininae</taxon>
        <taxon>Eretmocerus</taxon>
    </lineage>
</organism>
<evidence type="ECO:0000313" key="1">
    <source>
        <dbReference type="EMBL" id="KAJ8684781.1"/>
    </source>
</evidence>
<sequence length="195" mass="22460">MNTEELATGVAVLSYTYVILFVHHFGGTHQDAHKNHDTENESAQLDIVEDIREYDREFSLPYKYVAGLLKTLKPHHPSLPLSTKMLMGAHVNIPIQSFSSNRDDSEAKFAYFGITDTLLKIVNPIFHPREILRLQLSFDGLTLFNSSRREFWPILGELYTEDNDYKPFVVAICSGVGKPKCVYKYSWQFLEEINR</sequence>
<evidence type="ECO:0000313" key="2">
    <source>
        <dbReference type="Proteomes" id="UP001239111"/>
    </source>
</evidence>